<proteinExistence type="predicted"/>
<gene>
    <name evidence="1" type="ORF">UFOPK3592_00376</name>
</gene>
<sequence>MIVGKKLIPLASPDNFDYIPACAPKEGLKFLDDFAVTSYRTIKSLQVGVYNESQVV</sequence>
<reference evidence="1" key="1">
    <citation type="submission" date="2020-05" db="EMBL/GenBank/DDBJ databases">
        <authorList>
            <person name="Chiriac C."/>
            <person name="Salcher M."/>
            <person name="Ghai R."/>
            <person name="Kavagutti S V."/>
        </authorList>
    </citation>
    <scope>NUCLEOTIDE SEQUENCE</scope>
</reference>
<dbReference type="EMBL" id="CAFBML010000024">
    <property type="protein sequence ID" value="CAB4899233.1"/>
    <property type="molecule type" value="Genomic_DNA"/>
</dbReference>
<evidence type="ECO:0000313" key="1">
    <source>
        <dbReference type="EMBL" id="CAB4899233.1"/>
    </source>
</evidence>
<protein>
    <submittedName>
        <fullName evidence="1">Unannotated protein</fullName>
    </submittedName>
</protein>
<accession>A0A6J7G582</accession>
<dbReference type="AlphaFoldDB" id="A0A6J7G582"/>
<name>A0A6J7G582_9ZZZZ</name>
<organism evidence="1">
    <name type="scientific">freshwater metagenome</name>
    <dbReference type="NCBI Taxonomy" id="449393"/>
    <lineage>
        <taxon>unclassified sequences</taxon>
        <taxon>metagenomes</taxon>
        <taxon>ecological metagenomes</taxon>
    </lineage>
</organism>